<evidence type="ECO:0000256" key="4">
    <source>
        <dbReference type="ARBA" id="ARBA00022737"/>
    </source>
</evidence>
<dbReference type="PANTHER" id="PTHR46730:SF1">
    <property type="entry name" value="PLAT DOMAIN-CONTAINING PROTEIN"/>
    <property type="match status" value="1"/>
</dbReference>
<keyword evidence="6 8" id="KW-0472">Membrane</keyword>
<evidence type="ECO:0000259" key="9">
    <source>
        <dbReference type="PROSITE" id="PS50095"/>
    </source>
</evidence>
<evidence type="ECO:0000256" key="8">
    <source>
        <dbReference type="SAM" id="Phobius"/>
    </source>
</evidence>
<comment type="caution">
    <text evidence="7">Lacks conserved residue(s) required for the propagation of feature annotation.</text>
</comment>
<feature type="domain" description="PLAT" evidence="9">
    <location>
        <begin position="835"/>
        <end position="952"/>
    </location>
</feature>
<evidence type="ECO:0000256" key="7">
    <source>
        <dbReference type="PROSITE-ProRule" id="PRU00152"/>
    </source>
</evidence>
<name>A0ABM5HJF0_DRORH</name>
<evidence type="ECO:0000256" key="1">
    <source>
        <dbReference type="ARBA" id="ARBA00004141"/>
    </source>
</evidence>
<keyword evidence="3 8" id="KW-0812">Transmembrane</keyword>
<reference evidence="11" key="2">
    <citation type="submission" date="2025-05" db="UniProtKB">
        <authorList>
            <consortium name="EnsemblMetazoa"/>
        </authorList>
    </citation>
    <scope>IDENTIFICATION</scope>
</reference>
<dbReference type="SMART" id="SM00308">
    <property type="entry name" value="LH2"/>
    <property type="match status" value="1"/>
</dbReference>
<dbReference type="PANTHER" id="PTHR46730">
    <property type="entry name" value="POLYCYSTIN-1"/>
    <property type="match status" value="1"/>
</dbReference>
<dbReference type="RefSeq" id="XP_016981272.2">
    <property type="nucleotide sequence ID" value="XM_017125783.2"/>
</dbReference>
<keyword evidence="12" id="KW-1185">Reference proteome</keyword>
<evidence type="ECO:0000313" key="12">
    <source>
        <dbReference type="Proteomes" id="UP001652680"/>
    </source>
</evidence>
<reference evidence="12" key="1">
    <citation type="journal article" date="2021" name="Elife">
        <title>Highly contiguous assemblies of 101 drosophilid genomes.</title>
        <authorList>
            <person name="Kim B.Y."/>
            <person name="Wang J.R."/>
            <person name="Miller D.E."/>
            <person name="Barmina O."/>
            <person name="Delaney E."/>
            <person name="Thompson A."/>
            <person name="Comeault A.A."/>
            <person name="Peede D."/>
            <person name="D'Agostino E.R."/>
            <person name="Pelaez J."/>
            <person name="Aguilar J.M."/>
            <person name="Haji D."/>
            <person name="Matsunaga T."/>
            <person name="Armstrong E.E."/>
            <person name="Zych M."/>
            <person name="Ogawa Y."/>
            <person name="Stamenkovic-Radak M."/>
            <person name="Jelic M."/>
            <person name="Veselinovic M.S."/>
            <person name="Tanaskovic M."/>
            <person name="Eric P."/>
            <person name="Gao J.J."/>
            <person name="Katoh T.K."/>
            <person name="Toda M.J."/>
            <person name="Watabe H."/>
            <person name="Watada M."/>
            <person name="Davis J.S."/>
            <person name="Moyle L.C."/>
            <person name="Manoli G."/>
            <person name="Bertolini E."/>
            <person name="Kostal V."/>
            <person name="Hawley R.S."/>
            <person name="Takahashi A."/>
            <person name="Jones C.D."/>
            <person name="Price D.K."/>
            <person name="Whiteman N."/>
            <person name="Kopp A."/>
            <person name="Matute D.R."/>
            <person name="Petrov D.A."/>
        </authorList>
    </citation>
    <scope>NUCLEOTIDE SEQUENCE [LARGE SCALE GENOMIC DNA]</scope>
</reference>
<dbReference type="InterPro" id="IPR002859">
    <property type="entry name" value="PKD/REJ-like"/>
</dbReference>
<feature type="transmembrane region" description="Helical" evidence="8">
    <location>
        <begin position="1002"/>
        <end position="1022"/>
    </location>
</feature>
<dbReference type="InterPro" id="IPR014010">
    <property type="entry name" value="REJ_dom"/>
</dbReference>
<evidence type="ECO:0000259" key="10">
    <source>
        <dbReference type="PROSITE" id="PS51111"/>
    </source>
</evidence>
<keyword evidence="5 8" id="KW-1133">Transmembrane helix</keyword>
<dbReference type="GeneID" id="108046200"/>
<dbReference type="EnsemblMetazoa" id="XM_017125783.2">
    <property type="protein sequence ID" value="XP_016981272.2"/>
    <property type="gene ID" value="LOC108046200"/>
</dbReference>
<dbReference type="Pfam" id="PF01477">
    <property type="entry name" value="PLAT"/>
    <property type="match status" value="1"/>
</dbReference>
<feature type="transmembrane region" description="Helical" evidence="8">
    <location>
        <begin position="1042"/>
        <end position="1064"/>
    </location>
</feature>
<protein>
    <submittedName>
        <fullName evidence="11">Uncharacterized protein</fullName>
    </submittedName>
</protein>
<dbReference type="Proteomes" id="UP001652680">
    <property type="component" value="Unassembled WGS sequence"/>
</dbReference>
<proteinExistence type="inferred from homology"/>
<evidence type="ECO:0000256" key="3">
    <source>
        <dbReference type="ARBA" id="ARBA00022692"/>
    </source>
</evidence>
<evidence type="ECO:0000256" key="6">
    <source>
        <dbReference type="ARBA" id="ARBA00023136"/>
    </source>
</evidence>
<dbReference type="SUPFAM" id="SSF49723">
    <property type="entry name" value="Lipase/lipooxygenase domain (PLAT/LH2 domain)"/>
    <property type="match status" value="1"/>
</dbReference>
<feature type="domain" description="REJ" evidence="10">
    <location>
        <begin position="1"/>
        <end position="581"/>
    </location>
</feature>
<evidence type="ECO:0000256" key="5">
    <source>
        <dbReference type="ARBA" id="ARBA00022989"/>
    </source>
</evidence>
<dbReference type="InterPro" id="IPR036392">
    <property type="entry name" value="PLAT/LH2_dom_sf"/>
</dbReference>
<sequence>MGQVEAVILGGKTRRAQQSEILWMNGSTSYDFSKRSKEIQFSYYNWNCYSFDDSRNPFCHQNISSVAEFSIPANSLKTGCRYIFRLQVSRDDNPNISSQTEQIIKMINYNILEIMIECVKNCRMDFFIPNSKVHLDSICTNCGNQNVRYQWFIDGQLVLTSKELVMDLRTSLNEIRVKLLISSEDGRYGRKSKTLVKNLSPTGGTCSVNPKEGYEALTPFYPCCRNFVSLNNPIEYWYYAGPVLLNSCLDCNCEVYLPVTDFIKVLVCDVFWSCHTSWIKVKVNALNKVPHKVQSLLEEGPLHRYLQTIQSLASHLTNADSGTLLLNNFTSIHPQSWSSLARLVNLSLTLAHRLYPVDQKTKALLSMVAMNINNNLQEIHLNDNISFLTEKPFIDISLACLKIYEMMKRLHKMTYQPPWSIYNQQIDLIERSVQTLGIGKTIFPWVIFNSTSETERLQRSFRHFQRNQFQLNPGYRKEEVVVEVQCFDKFPKKNIIVRTRDKIQVVTFTPGVFEEVLRKNHGHGCLKVVSIKQKLNWWYPLEKQPSALVVSVRIYEKEDNFTVQVPLNKTKISFKTKVTYHAEPIVLNQSRKKRSDHISHAGIYVNCMKTGTIWTLHEVRMYRIMLMEHSLLAVHFTKTTHDLQIVLKTRYKPLFHEIETSTCLIPALDKIKVLLMRNNCHSGRRAYIAIRIASNISVKHSPNTPIADGPATFSFSFQIRSCDVWPYSFPPDKQKWLHFGCYPTMDLSCKKGIRCTCDILGTYTNHLYYIPPIEVPVGVYTEPHLNVKIVIFYAITLVFILLWILLFYLYRNVLPSRTVLYQNFETEDETTGELHDLTVCLKVGGRLNSGTTASVTLLLYSPFETQRKITILQDPEHIILKQNITLNICIRTRDIRIPTKVLVYHNNAGRFSSWYLRRIEVTDVQAGETQVFMVNKWIQNNMFLLSSSLIYRSGDVRFLDSWKTRFKAHFELLWINYSLWQPVTGNWRESPRFPRMSRAKRFCVFISKLLVSYTLCATYFGLTTTQSLQLLRSKFLNYKDLVILTIVSWLVDLILQILFTVVSLKCG</sequence>
<evidence type="ECO:0000256" key="2">
    <source>
        <dbReference type="ARBA" id="ARBA00007200"/>
    </source>
</evidence>
<keyword evidence="4" id="KW-0677">Repeat</keyword>
<dbReference type="PROSITE" id="PS50095">
    <property type="entry name" value="PLAT"/>
    <property type="match status" value="1"/>
</dbReference>
<dbReference type="InterPro" id="IPR001024">
    <property type="entry name" value="PLAT/LH2_dom"/>
</dbReference>
<evidence type="ECO:0000313" key="11">
    <source>
        <dbReference type="EnsemblMetazoa" id="XP_016981272.2"/>
    </source>
</evidence>
<comment type="similarity">
    <text evidence="2">Belongs to the polycystin family.</text>
</comment>
<organism evidence="11 12">
    <name type="scientific">Drosophila rhopaloa</name>
    <name type="common">Fruit fly</name>
    <dbReference type="NCBI Taxonomy" id="1041015"/>
    <lineage>
        <taxon>Eukaryota</taxon>
        <taxon>Metazoa</taxon>
        <taxon>Ecdysozoa</taxon>
        <taxon>Arthropoda</taxon>
        <taxon>Hexapoda</taxon>
        <taxon>Insecta</taxon>
        <taxon>Pterygota</taxon>
        <taxon>Neoptera</taxon>
        <taxon>Endopterygota</taxon>
        <taxon>Diptera</taxon>
        <taxon>Brachycera</taxon>
        <taxon>Muscomorpha</taxon>
        <taxon>Ephydroidea</taxon>
        <taxon>Drosophilidae</taxon>
        <taxon>Drosophila</taxon>
        <taxon>Sophophora</taxon>
    </lineage>
</organism>
<feature type="transmembrane region" description="Helical" evidence="8">
    <location>
        <begin position="790"/>
        <end position="810"/>
    </location>
</feature>
<comment type="subcellular location">
    <subcellularLocation>
        <location evidence="1">Membrane</location>
        <topology evidence="1">Multi-pass membrane protein</topology>
    </subcellularLocation>
</comment>
<dbReference type="Gene3D" id="2.60.60.20">
    <property type="entry name" value="PLAT/LH2 domain"/>
    <property type="match status" value="1"/>
</dbReference>
<dbReference type="Pfam" id="PF02010">
    <property type="entry name" value="REJ"/>
    <property type="match status" value="1"/>
</dbReference>
<accession>A0ABM5HJF0</accession>
<dbReference type="PROSITE" id="PS51111">
    <property type="entry name" value="REJ"/>
    <property type="match status" value="1"/>
</dbReference>